<feature type="compositionally biased region" description="Polar residues" evidence="5">
    <location>
        <begin position="738"/>
        <end position="748"/>
    </location>
</feature>
<dbReference type="Pfam" id="PF06046">
    <property type="entry name" value="Sec6"/>
    <property type="match status" value="1"/>
</dbReference>
<comment type="caution">
    <text evidence="6">The sequence shown here is derived from an EMBL/GenBank/DDBJ whole genome shotgun (WGS) entry which is preliminary data.</text>
</comment>
<evidence type="ECO:0008006" key="8">
    <source>
        <dbReference type="Google" id="ProtNLM"/>
    </source>
</evidence>
<evidence type="ECO:0000256" key="1">
    <source>
        <dbReference type="ARBA" id="ARBA00009447"/>
    </source>
</evidence>
<accession>A0A813P1C7</accession>
<dbReference type="GO" id="GO:0051601">
    <property type="term" value="P:exocyst localization"/>
    <property type="evidence" value="ECO:0007669"/>
    <property type="project" value="TreeGrafter"/>
</dbReference>
<name>A0A813P1C7_9BILA</name>
<comment type="similarity">
    <text evidence="1">Belongs to the SEC6 family.</text>
</comment>
<dbReference type="PANTHER" id="PTHR21292:SF1">
    <property type="entry name" value="EXOCYST COMPLEX COMPONENT 3"/>
    <property type="match status" value="1"/>
</dbReference>
<dbReference type="Gene3D" id="1.10.357.70">
    <property type="entry name" value="Exocyst complex component Sec6, C-terminal domain"/>
    <property type="match status" value="1"/>
</dbReference>
<dbReference type="InterPro" id="IPR042532">
    <property type="entry name" value="EXOC3/Sec6_C"/>
</dbReference>
<proteinExistence type="inferred from homology"/>
<dbReference type="GO" id="GO:0006887">
    <property type="term" value="P:exocytosis"/>
    <property type="evidence" value="ECO:0007669"/>
    <property type="project" value="UniProtKB-KW"/>
</dbReference>
<keyword evidence="2" id="KW-0813">Transport</keyword>
<evidence type="ECO:0000256" key="3">
    <source>
        <dbReference type="ARBA" id="ARBA00022483"/>
    </source>
</evidence>
<keyword evidence="7" id="KW-1185">Reference proteome</keyword>
<evidence type="ECO:0000313" key="6">
    <source>
        <dbReference type="EMBL" id="CAF0747598.1"/>
    </source>
</evidence>
<dbReference type="GO" id="GO:0000149">
    <property type="term" value="F:SNARE binding"/>
    <property type="evidence" value="ECO:0007669"/>
    <property type="project" value="TreeGrafter"/>
</dbReference>
<dbReference type="Gene3D" id="1.10.357.50">
    <property type="match status" value="1"/>
</dbReference>
<dbReference type="AlphaFoldDB" id="A0A813P1C7"/>
<feature type="region of interest" description="Disordered" evidence="5">
    <location>
        <begin position="736"/>
        <end position="756"/>
    </location>
</feature>
<gene>
    <name evidence="6" type="ORF">OXX778_LOCUS3737</name>
</gene>
<protein>
    <recommendedName>
        <fullName evidence="8">Exocyst complex component Sec6</fullName>
    </recommendedName>
</protein>
<dbReference type="GO" id="GO:0000145">
    <property type="term" value="C:exocyst"/>
    <property type="evidence" value="ECO:0007669"/>
    <property type="project" value="InterPro"/>
</dbReference>
<dbReference type="Proteomes" id="UP000663879">
    <property type="component" value="Unassembled WGS sequence"/>
</dbReference>
<dbReference type="PANTHER" id="PTHR21292">
    <property type="entry name" value="EXOCYST COMPLEX COMPONENT SEC6-RELATED"/>
    <property type="match status" value="1"/>
</dbReference>
<keyword evidence="4" id="KW-0175">Coiled coil</keyword>
<evidence type="ECO:0000256" key="2">
    <source>
        <dbReference type="ARBA" id="ARBA00022448"/>
    </source>
</evidence>
<organism evidence="6 7">
    <name type="scientific">Brachionus calyciflorus</name>
    <dbReference type="NCBI Taxonomy" id="104777"/>
    <lineage>
        <taxon>Eukaryota</taxon>
        <taxon>Metazoa</taxon>
        <taxon>Spiralia</taxon>
        <taxon>Gnathifera</taxon>
        <taxon>Rotifera</taxon>
        <taxon>Eurotatoria</taxon>
        <taxon>Monogononta</taxon>
        <taxon>Pseudotrocha</taxon>
        <taxon>Ploima</taxon>
        <taxon>Brachionidae</taxon>
        <taxon>Brachionus</taxon>
    </lineage>
</organism>
<evidence type="ECO:0000256" key="4">
    <source>
        <dbReference type="SAM" id="Coils"/>
    </source>
</evidence>
<feature type="coiled-coil region" evidence="4">
    <location>
        <begin position="88"/>
        <end position="115"/>
    </location>
</feature>
<dbReference type="EMBL" id="CAJNOC010000340">
    <property type="protein sequence ID" value="CAF0747598.1"/>
    <property type="molecule type" value="Genomic_DNA"/>
</dbReference>
<keyword evidence="3" id="KW-0268">Exocytosis</keyword>
<sequence>MDSTTTLNKLKEQAEINALKRLQNQFGTSEQLEQIEQHISRNEKTKNMIENQLKSAIQSHFISVNSCMDQLKDVNKNMIEVKDTIYSIQEEYKTISHLENTLGELRKEAMKHKQLKSAKENVQNILNVHDLSKKAQQHIDDENILLAHKCIFDMEKCRNDILEELGNTSDKNHNIDDIKLVEEFFKKVKELQKTLHNHIFVTIKRMHDVSKSRPEQLVTALRIIAREEALDEYWIKKKQETGFAPSDRPRRWREECFETIRQLIDTKLQGCRILERETDEFWFSKHLGNISSRFLEDLEVVKKLCEPCFPPSMKLFDFYAETVHESISKYFLQLIDSDQIKEREFYILLEWINNTYKSEYLFGNPKLNFDVNKLPDLLDESYYQKVVNNYSQYNISTINVWLQNTLDKSFKEWMANSKPIEIESCYESNLPNDIHTISAQQFSTINIITDDRLLREFLKNFVNLFNNFIDSLKDNVASFRAYHSKQTQSIDFLVRMITTSNDCIRLRNYFISIRDRYDTFMDKDEVGGPNDVYELLGAKTIAISDLCLEYIIDDMTKCLDEKYFKILLTRDWVGDDSIVDTIINTSHDYMQDLRYLKPESQLTVLVKWHNRIKVEYMKGFFQNMSSIVRKFQFTSADERKRFSAKFTKEIFSLEEWFKTMSSTLPNKKNAFDFEAVNLMNKILHSDDPEFLYMEIASLVKKCPNLTSDMLFALLSLRGDISKADYKEKFEDYIKPQVQAPQAKNSKSPGTAGGKDIRHDEAIAILKKEMKIQ</sequence>
<dbReference type="InterPro" id="IPR010326">
    <property type="entry name" value="EXOC3/Sec6"/>
</dbReference>
<evidence type="ECO:0000313" key="7">
    <source>
        <dbReference type="Proteomes" id="UP000663879"/>
    </source>
</evidence>
<dbReference type="OrthoDB" id="10047020at2759"/>
<reference evidence="6" key="1">
    <citation type="submission" date="2021-02" db="EMBL/GenBank/DDBJ databases">
        <authorList>
            <person name="Nowell W R."/>
        </authorList>
    </citation>
    <scope>NUCLEOTIDE SEQUENCE</scope>
    <source>
        <strain evidence="6">Ploen Becks lab</strain>
    </source>
</reference>
<evidence type="ECO:0000256" key="5">
    <source>
        <dbReference type="SAM" id="MobiDB-lite"/>
    </source>
</evidence>